<dbReference type="EMBL" id="JAURVH010001536">
    <property type="protein sequence ID" value="KAK5891556.1"/>
    <property type="molecule type" value="Genomic_DNA"/>
</dbReference>
<keyword evidence="3" id="KW-1185">Reference proteome</keyword>
<feature type="transmembrane region" description="Helical" evidence="1">
    <location>
        <begin position="83"/>
        <end position="107"/>
    </location>
</feature>
<comment type="caution">
    <text evidence="2">The sequence shown here is derived from an EMBL/GenBank/DDBJ whole genome shotgun (WGS) entry which is preliminary data.</text>
</comment>
<accession>A0AAN8BTK2</accession>
<gene>
    <name evidence="2" type="ORF">CgunFtcFv8_018790</name>
</gene>
<keyword evidence="1" id="KW-0812">Transmembrane</keyword>
<reference evidence="2 3" key="1">
    <citation type="journal article" date="2023" name="Mol. Biol. Evol.">
        <title>Genomics of Secondarily Temperate Adaptation in the Only Non-Antarctic Icefish.</title>
        <authorList>
            <person name="Rivera-Colon A.G."/>
            <person name="Rayamajhi N."/>
            <person name="Minhas B.F."/>
            <person name="Madrigal G."/>
            <person name="Bilyk K.T."/>
            <person name="Yoon V."/>
            <person name="Hune M."/>
            <person name="Gregory S."/>
            <person name="Cheng C.H.C."/>
            <person name="Catchen J.M."/>
        </authorList>
    </citation>
    <scope>NUCLEOTIDE SEQUENCE [LARGE SCALE GENOMIC DNA]</scope>
    <source>
        <tissue evidence="2">White muscle</tissue>
    </source>
</reference>
<evidence type="ECO:0000256" key="1">
    <source>
        <dbReference type="SAM" id="Phobius"/>
    </source>
</evidence>
<keyword evidence="1" id="KW-1133">Transmembrane helix</keyword>
<feature type="transmembrane region" description="Helical" evidence="1">
    <location>
        <begin position="52"/>
        <end position="71"/>
    </location>
</feature>
<evidence type="ECO:0000313" key="2">
    <source>
        <dbReference type="EMBL" id="KAK5891556.1"/>
    </source>
</evidence>
<sequence>MKPCTAFQTQLKKVTEDRHEYDFRKVLKERGAMVPLELLCLRHLSSVILRQSAWALLCSIALTLSCFHRTWAKSKLSIHVCNLLWTLVMWTHIGLYCMFAAASTLLCRFKPRRRISYS</sequence>
<organism evidence="2 3">
    <name type="scientific">Champsocephalus gunnari</name>
    <name type="common">Mackerel icefish</name>
    <dbReference type="NCBI Taxonomy" id="52237"/>
    <lineage>
        <taxon>Eukaryota</taxon>
        <taxon>Metazoa</taxon>
        <taxon>Chordata</taxon>
        <taxon>Craniata</taxon>
        <taxon>Vertebrata</taxon>
        <taxon>Euteleostomi</taxon>
        <taxon>Actinopterygii</taxon>
        <taxon>Neopterygii</taxon>
        <taxon>Teleostei</taxon>
        <taxon>Neoteleostei</taxon>
        <taxon>Acanthomorphata</taxon>
        <taxon>Eupercaria</taxon>
        <taxon>Perciformes</taxon>
        <taxon>Notothenioidei</taxon>
        <taxon>Channichthyidae</taxon>
        <taxon>Champsocephalus</taxon>
    </lineage>
</organism>
<dbReference type="Proteomes" id="UP001331515">
    <property type="component" value="Unassembled WGS sequence"/>
</dbReference>
<proteinExistence type="predicted"/>
<protein>
    <submittedName>
        <fullName evidence="2">Uncharacterized protein</fullName>
    </submittedName>
</protein>
<dbReference type="AlphaFoldDB" id="A0AAN8BTK2"/>
<keyword evidence="1" id="KW-0472">Membrane</keyword>
<name>A0AAN8BTK2_CHAGU</name>
<evidence type="ECO:0000313" key="3">
    <source>
        <dbReference type="Proteomes" id="UP001331515"/>
    </source>
</evidence>